<comment type="caution">
    <text evidence="2">The sequence shown here is derived from an EMBL/GenBank/DDBJ whole genome shotgun (WGS) entry which is preliminary data.</text>
</comment>
<evidence type="ECO:0000313" key="2">
    <source>
        <dbReference type="EMBL" id="GAA4694871.1"/>
    </source>
</evidence>
<dbReference type="RefSeq" id="WP_345268572.1">
    <property type="nucleotide sequence ID" value="NZ_BAABIM010000004.1"/>
</dbReference>
<evidence type="ECO:0000259" key="1">
    <source>
        <dbReference type="Pfam" id="PF22743"/>
    </source>
</evidence>
<dbReference type="InterPro" id="IPR054437">
    <property type="entry name" value="PspA-assoc_dom"/>
</dbReference>
<organism evidence="2 3">
    <name type="scientific">Nocardioides nanhaiensis</name>
    <dbReference type="NCBI Taxonomy" id="1476871"/>
    <lineage>
        <taxon>Bacteria</taxon>
        <taxon>Bacillati</taxon>
        <taxon>Actinomycetota</taxon>
        <taxon>Actinomycetes</taxon>
        <taxon>Propionibacteriales</taxon>
        <taxon>Nocardioidaceae</taxon>
        <taxon>Nocardioides</taxon>
    </lineage>
</organism>
<keyword evidence="3" id="KW-1185">Reference proteome</keyword>
<dbReference type="Proteomes" id="UP001500621">
    <property type="component" value="Unassembled WGS sequence"/>
</dbReference>
<reference evidence="3" key="1">
    <citation type="journal article" date="2019" name="Int. J. Syst. Evol. Microbiol.">
        <title>The Global Catalogue of Microorganisms (GCM) 10K type strain sequencing project: providing services to taxonomists for standard genome sequencing and annotation.</title>
        <authorList>
            <consortium name="The Broad Institute Genomics Platform"/>
            <consortium name="The Broad Institute Genome Sequencing Center for Infectious Disease"/>
            <person name="Wu L."/>
            <person name="Ma J."/>
        </authorList>
    </citation>
    <scope>NUCLEOTIDE SEQUENCE [LARGE SCALE GENOMIC DNA]</scope>
    <source>
        <strain evidence="3">JCM 18127</strain>
    </source>
</reference>
<dbReference type="Pfam" id="PF22743">
    <property type="entry name" value="PspAA"/>
    <property type="match status" value="1"/>
</dbReference>
<dbReference type="EMBL" id="BAABIM010000004">
    <property type="protein sequence ID" value="GAA4694871.1"/>
    <property type="molecule type" value="Genomic_DNA"/>
</dbReference>
<proteinExistence type="predicted"/>
<feature type="domain" description="PspA-associated" evidence="1">
    <location>
        <begin position="3"/>
        <end position="94"/>
    </location>
</feature>
<accession>A0ABP8WSN9</accession>
<sequence length="94" mass="9972">MTMIIRILGEGQYDVADDALDRLNQLDDAVEAAVEAGDEAAFTAALHALHEGVRTVGVAHALDSLDESDLILPPADADLEDVRHLLEDDGLIPG</sequence>
<evidence type="ECO:0000313" key="3">
    <source>
        <dbReference type="Proteomes" id="UP001500621"/>
    </source>
</evidence>
<gene>
    <name evidence="2" type="ORF">GCM10023226_36460</name>
</gene>
<protein>
    <recommendedName>
        <fullName evidence="1">PspA-associated domain-containing protein</fullName>
    </recommendedName>
</protein>
<name>A0ABP8WSN9_9ACTN</name>